<keyword evidence="15" id="KW-0675">Receptor</keyword>
<keyword evidence="10 11" id="KW-0998">Cell outer membrane</keyword>
<keyword evidence="2 11" id="KW-0813">Transport</keyword>
<evidence type="ECO:0000256" key="12">
    <source>
        <dbReference type="RuleBase" id="RU003357"/>
    </source>
</evidence>
<evidence type="ECO:0000259" key="14">
    <source>
        <dbReference type="Pfam" id="PF07715"/>
    </source>
</evidence>
<organism evidence="15 16">
    <name type="scientific">Candidatus Amulumruptor caecigallinarius</name>
    <dbReference type="NCBI Taxonomy" id="2109911"/>
    <lineage>
        <taxon>Bacteria</taxon>
        <taxon>Pseudomonadati</taxon>
        <taxon>Bacteroidota</taxon>
        <taxon>Bacteroidia</taxon>
        <taxon>Bacteroidales</taxon>
        <taxon>Muribaculaceae</taxon>
        <taxon>Candidatus Amulumruptor</taxon>
    </lineage>
</organism>
<dbReference type="GO" id="GO:0006826">
    <property type="term" value="P:iron ion transport"/>
    <property type="evidence" value="ECO:0007669"/>
    <property type="project" value="UniProtKB-KW"/>
</dbReference>
<evidence type="ECO:0000259" key="13">
    <source>
        <dbReference type="Pfam" id="PF00593"/>
    </source>
</evidence>
<evidence type="ECO:0000313" key="15">
    <source>
        <dbReference type="EMBL" id="HJE39628.1"/>
    </source>
</evidence>
<dbReference type="PANTHER" id="PTHR32552:SF81">
    <property type="entry name" value="TONB-DEPENDENT OUTER MEMBRANE RECEPTOR"/>
    <property type="match status" value="1"/>
</dbReference>
<keyword evidence="9 11" id="KW-0472">Membrane</keyword>
<evidence type="ECO:0000313" key="16">
    <source>
        <dbReference type="Proteomes" id="UP000711407"/>
    </source>
</evidence>
<name>A0A921JIW2_9BACT</name>
<keyword evidence="4" id="KW-0410">Iron transport</keyword>
<evidence type="ECO:0000256" key="8">
    <source>
        <dbReference type="ARBA" id="ARBA00023077"/>
    </source>
</evidence>
<gene>
    <name evidence="15" type="ORF">K8V47_07740</name>
</gene>
<feature type="domain" description="TonB-dependent receptor-like beta-barrel" evidence="13">
    <location>
        <begin position="196"/>
        <end position="684"/>
    </location>
</feature>
<dbReference type="AlphaFoldDB" id="A0A921JIW2"/>
<dbReference type="InterPro" id="IPR036942">
    <property type="entry name" value="Beta-barrel_TonB_sf"/>
</dbReference>
<dbReference type="Pfam" id="PF07715">
    <property type="entry name" value="Plug"/>
    <property type="match status" value="1"/>
</dbReference>
<dbReference type="InterPro" id="IPR000531">
    <property type="entry name" value="Beta-barrel_TonB"/>
</dbReference>
<dbReference type="InterPro" id="IPR012910">
    <property type="entry name" value="Plug_dom"/>
</dbReference>
<keyword evidence="8 12" id="KW-0798">TonB box</keyword>
<comment type="subcellular location">
    <subcellularLocation>
        <location evidence="1 11">Cell outer membrane</location>
        <topology evidence="1 11">Multi-pass membrane protein</topology>
    </subcellularLocation>
</comment>
<dbReference type="EMBL" id="DYXT01000039">
    <property type="protein sequence ID" value="HJE39628.1"/>
    <property type="molecule type" value="Genomic_DNA"/>
</dbReference>
<comment type="caution">
    <text evidence="15">The sequence shown here is derived from an EMBL/GenBank/DDBJ whole genome shotgun (WGS) entry which is preliminary data.</text>
</comment>
<dbReference type="PROSITE" id="PS52016">
    <property type="entry name" value="TONB_DEPENDENT_REC_3"/>
    <property type="match status" value="1"/>
</dbReference>
<dbReference type="Proteomes" id="UP000711407">
    <property type="component" value="Unassembled WGS sequence"/>
</dbReference>
<keyword evidence="6" id="KW-0408">Iron</keyword>
<evidence type="ECO:0000256" key="7">
    <source>
        <dbReference type="ARBA" id="ARBA00023065"/>
    </source>
</evidence>
<dbReference type="SUPFAM" id="SSF56935">
    <property type="entry name" value="Porins"/>
    <property type="match status" value="1"/>
</dbReference>
<protein>
    <submittedName>
        <fullName evidence="15">TonB-dependent receptor</fullName>
    </submittedName>
</protein>
<proteinExistence type="inferred from homology"/>
<evidence type="ECO:0000256" key="5">
    <source>
        <dbReference type="ARBA" id="ARBA00022692"/>
    </source>
</evidence>
<keyword evidence="5 11" id="KW-0812">Transmembrane</keyword>
<keyword evidence="3 11" id="KW-1134">Transmembrane beta strand</keyword>
<accession>A0A921JIW2</accession>
<reference evidence="15" key="2">
    <citation type="submission" date="2021-09" db="EMBL/GenBank/DDBJ databases">
        <authorList>
            <person name="Gilroy R."/>
        </authorList>
    </citation>
    <scope>NUCLEOTIDE SEQUENCE</scope>
    <source>
        <strain evidence="15">4100</strain>
    </source>
</reference>
<comment type="similarity">
    <text evidence="11 12">Belongs to the TonB-dependent receptor family.</text>
</comment>
<evidence type="ECO:0000256" key="11">
    <source>
        <dbReference type="PROSITE-ProRule" id="PRU01360"/>
    </source>
</evidence>
<dbReference type="PANTHER" id="PTHR32552">
    <property type="entry name" value="FERRICHROME IRON RECEPTOR-RELATED"/>
    <property type="match status" value="1"/>
</dbReference>
<sequence length="736" mass="83016">MATTGLAEPMASLPDSLAVDLHEIDVTALKSGTHLRSAPMASTAIGVTEIDRLNIATVKGASKLVPNFYVPDYGSRVTSSIYVRGLGARIDQPAVGLNVDNVAFLNKDNYDFDLPDIEKIEVLRGPQSTLYGRNTMAGVVNIHTLSPVRFQGWKLSASFAAPFQTRLSAGYYTMMSPQLGMSVNALYTHTTGDRRNSYNNSRIGSENAGTLRWKTVWTPRSNFTLENTAALQLNEQNGYPYEYVDTRRISYNDTCYYHRFAVTDGLTVNWLPNEQVSITGISSFQYLKDDLTLDNDFLPDSYFTLSQRRHEWIVTQDILARGNVADNTYQWLGGVFGYYRSSHTDAPVTFLDDGISHLIEENANKYFPTYPMIWDERTFPLSCRFDTPMHGAAVYHQSTLNLGDWSLSAGLRLDYEHPSISYDNSCRTSYTIYDLSSAGQPSVYDRCNVDISERGHLSKSYIQLLPKFTISYRLPSGLGNLYANVAKGYKAGGFNTQMFSDVLQQKLMSLVGIAELYDIDEIISYKPEWSWNYEVGAHIDIPQARITADIAAFWIDCYDQQLTVFPNGNTTGRLMANAGHTRSLGFEASLSWRITDRWRWDVSYGMTDARFRRFDNGISDFKGRHVPYAPCNTLWTNLRYQYPVRKGGIKSLECNINTRGIGDIYWDDANEYRQPFYLVPGASVILRGDAGWEAEAWCTNFTDTDYDVFSFVSIGHRFVQKGPGIRGGITLRLTID</sequence>
<dbReference type="InterPro" id="IPR039426">
    <property type="entry name" value="TonB-dep_rcpt-like"/>
</dbReference>
<dbReference type="Pfam" id="PF00593">
    <property type="entry name" value="TonB_dep_Rec_b-barrel"/>
    <property type="match status" value="1"/>
</dbReference>
<evidence type="ECO:0000256" key="3">
    <source>
        <dbReference type="ARBA" id="ARBA00022452"/>
    </source>
</evidence>
<dbReference type="Gene3D" id="2.40.170.20">
    <property type="entry name" value="TonB-dependent receptor, beta-barrel domain"/>
    <property type="match status" value="1"/>
</dbReference>
<dbReference type="GO" id="GO:0009279">
    <property type="term" value="C:cell outer membrane"/>
    <property type="evidence" value="ECO:0007669"/>
    <property type="project" value="UniProtKB-SubCell"/>
</dbReference>
<evidence type="ECO:0000256" key="10">
    <source>
        <dbReference type="ARBA" id="ARBA00023237"/>
    </source>
</evidence>
<feature type="domain" description="TonB-dependent receptor plug" evidence="14">
    <location>
        <begin position="35"/>
        <end position="139"/>
    </location>
</feature>
<reference evidence="15" key="1">
    <citation type="journal article" date="2021" name="PeerJ">
        <title>Extensive microbial diversity within the chicken gut microbiome revealed by metagenomics and culture.</title>
        <authorList>
            <person name="Gilroy R."/>
            <person name="Ravi A."/>
            <person name="Getino M."/>
            <person name="Pursley I."/>
            <person name="Horton D.L."/>
            <person name="Alikhan N.F."/>
            <person name="Baker D."/>
            <person name="Gharbi K."/>
            <person name="Hall N."/>
            <person name="Watson M."/>
            <person name="Adriaenssens E.M."/>
            <person name="Foster-Nyarko E."/>
            <person name="Jarju S."/>
            <person name="Secka A."/>
            <person name="Antonio M."/>
            <person name="Oren A."/>
            <person name="Chaudhuri R.R."/>
            <person name="La Ragione R."/>
            <person name="Hildebrand F."/>
            <person name="Pallen M.J."/>
        </authorList>
    </citation>
    <scope>NUCLEOTIDE SEQUENCE</scope>
    <source>
        <strain evidence="15">4100</strain>
    </source>
</reference>
<keyword evidence="7" id="KW-0406">Ion transport</keyword>
<evidence type="ECO:0000256" key="4">
    <source>
        <dbReference type="ARBA" id="ARBA00022496"/>
    </source>
</evidence>
<evidence type="ECO:0000256" key="9">
    <source>
        <dbReference type="ARBA" id="ARBA00023136"/>
    </source>
</evidence>
<evidence type="ECO:0000256" key="2">
    <source>
        <dbReference type="ARBA" id="ARBA00022448"/>
    </source>
</evidence>
<evidence type="ECO:0000256" key="6">
    <source>
        <dbReference type="ARBA" id="ARBA00023004"/>
    </source>
</evidence>
<evidence type="ECO:0000256" key="1">
    <source>
        <dbReference type="ARBA" id="ARBA00004571"/>
    </source>
</evidence>